<dbReference type="GO" id="GO:0009253">
    <property type="term" value="P:peptidoglycan catabolic process"/>
    <property type="evidence" value="ECO:0007669"/>
    <property type="project" value="InterPro"/>
</dbReference>
<accession>A0A839U5N4</accession>
<comment type="caution">
    <text evidence="3">The sequence shown here is derived from an EMBL/GenBank/DDBJ whole genome shotgun (WGS) entry which is preliminary data.</text>
</comment>
<dbReference type="AlphaFoldDB" id="A0A839U5N4"/>
<reference evidence="3 4" key="1">
    <citation type="submission" date="2020-08" db="EMBL/GenBank/DDBJ databases">
        <title>Genomic Encyclopedia of Type Strains, Phase III (KMG-III): the genomes of soil and plant-associated and newly described type strains.</title>
        <authorList>
            <person name="Whitman W."/>
        </authorList>
    </citation>
    <scope>NUCLEOTIDE SEQUENCE [LARGE SCALE GENOMIC DNA]</scope>
    <source>
        <strain evidence="3 4">CECT 5831</strain>
    </source>
</reference>
<dbReference type="Pfam" id="PF01520">
    <property type="entry name" value="Amidase_3"/>
    <property type="match status" value="1"/>
</dbReference>
<dbReference type="InterPro" id="IPR050695">
    <property type="entry name" value="N-acetylmuramoyl_amidase_3"/>
</dbReference>
<evidence type="ECO:0000256" key="1">
    <source>
        <dbReference type="ARBA" id="ARBA00022801"/>
    </source>
</evidence>
<dbReference type="GO" id="GO:0030288">
    <property type="term" value="C:outer membrane-bounded periplasmic space"/>
    <property type="evidence" value="ECO:0007669"/>
    <property type="project" value="TreeGrafter"/>
</dbReference>
<proteinExistence type="predicted"/>
<dbReference type="RefSeq" id="WP_183587709.1">
    <property type="nucleotide sequence ID" value="NZ_JACHXJ010000012.1"/>
</dbReference>
<feature type="domain" description="MurNAc-LAA" evidence="2">
    <location>
        <begin position="64"/>
        <end position="176"/>
    </location>
</feature>
<dbReference type="InterPro" id="IPR002508">
    <property type="entry name" value="MurNAc-LAA_cat"/>
</dbReference>
<evidence type="ECO:0000313" key="3">
    <source>
        <dbReference type="EMBL" id="MBB3132137.1"/>
    </source>
</evidence>
<dbReference type="Gene3D" id="3.40.630.40">
    <property type="entry name" value="Zn-dependent exopeptidases"/>
    <property type="match status" value="1"/>
</dbReference>
<dbReference type="CDD" id="cd02696">
    <property type="entry name" value="MurNAc-LAA"/>
    <property type="match status" value="1"/>
</dbReference>
<sequence length="267" mass="29464">MKKVWIDAGHGGKDPGASANGLQEKNVVLELSLAVKRQLESKYDGVQVFLSRSTDVFLELKDRTDKANAAGADILVSIHCNAGGGSGGFETYRYTSASVASAAFQNLLHTEIMSRLKPFGVIDRNQKAANLHMCRESKMPAVLTENLFIDVASDASKLKRQEVINALIDGHVAGIAKYLELERMEEKPVTQERDINQVSDWAADAWEAMTQNGYVDGTRPGATMTREEGAVIFNRLRTNLLKLISGNTQEIKDLETRLLQIEKEDLK</sequence>
<dbReference type="PANTHER" id="PTHR30404">
    <property type="entry name" value="N-ACETYLMURAMOYL-L-ALANINE AMIDASE"/>
    <property type="match status" value="1"/>
</dbReference>
<dbReference type="Proteomes" id="UP000517523">
    <property type="component" value="Unassembled WGS sequence"/>
</dbReference>
<keyword evidence="1 3" id="KW-0378">Hydrolase</keyword>
<organism evidence="3 4">
    <name type="scientific">Paenibacillus rhizosphaerae</name>
    <dbReference type="NCBI Taxonomy" id="297318"/>
    <lineage>
        <taxon>Bacteria</taxon>
        <taxon>Bacillati</taxon>
        <taxon>Bacillota</taxon>
        <taxon>Bacilli</taxon>
        <taxon>Bacillales</taxon>
        <taxon>Paenibacillaceae</taxon>
        <taxon>Paenibacillus</taxon>
    </lineage>
</organism>
<name>A0A839U5N4_9BACL</name>
<protein>
    <submittedName>
        <fullName evidence="3">N-acetylmuramoyl-L-alanine amidase</fullName>
        <ecNumber evidence="3">3.5.1.28</ecNumber>
    </submittedName>
</protein>
<dbReference type="SUPFAM" id="SSF53187">
    <property type="entry name" value="Zn-dependent exopeptidases"/>
    <property type="match status" value="1"/>
</dbReference>
<dbReference type="GO" id="GO:0008745">
    <property type="term" value="F:N-acetylmuramoyl-L-alanine amidase activity"/>
    <property type="evidence" value="ECO:0007669"/>
    <property type="project" value="UniProtKB-EC"/>
</dbReference>
<dbReference type="PANTHER" id="PTHR30404:SF0">
    <property type="entry name" value="N-ACETYLMURAMOYL-L-ALANINE AMIDASE AMIC"/>
    <property type="match status" value="1"/>
</dbReference>
<dbReference type="EMBL" id="JACHXJ010000012">
    <property type="protein sequence ID" value="MBB3132137.1"/>
    <property type="molecule type" value="Genomic_DNA"/>
</dbReference>
<evidence type="ECO:0000259" key="2">
    <source>
        <dbReference type="SMART" id="SM00646"/>
    </source>
</evidence>
<dbReference type="SMART" id="SM00646">
    <property type="entry name" value="Ami_3"/>
    <property type="match status" value="1"/>
</dbReference>
<evidence type="ECO:0000313" key="4">
    <source>
        <dbReference type="Proteomes" id="UP000517523"/>
    </source>
</evidence>
<gene>
    <name evidence="3" type="ORF">FHS19_006864</name>
</gene>
<dbReference type="EC" id="3.5.1.28" evidence="3"/>